<gene>
    <name evidence="3" type="ORF">MPDQ_003597</name>
</gene>
<accession>A0A507QIL5</accession>
<dbReference type="InterPro" id="IPR036291">
    <property type="entry name" value="NAD(P)-bd_dom_sf"/>
</dbReference>
<keyword evidence="2" id="KW-0560">Oxidoreductase</keyword>
<dbReference type="PANTHER" id="PTHR43157">
    <property type="entry name" value="PHOSPHATIDYLINOSITOL-GLYCAN BIOSYNTHESIS CLASS F PROTEIN-RELATED"/>
    <property type="match status" value="1"/>
</dbReference>
<proteinExistence type="inferred from homology"/>
<dbReference type="Gene3D" id="3.40.50.720">
    <property type="entry name" value="NAD(P)-binding Rossmann-like Domain"/>
    <property type="match status" value="1"/>
</dbReference>
<dbReference type="AlphaFoldDB" id="A0A507QIL5"/>
<evidence type="ECO:0000256" key="1">
    <source>
        <dbReference type="ARBA" id="ARBA00006484"/>
    </source>
</evidence>
<dbReference type="SUPFAM" id="SSF51735">
    <property type="entry name" value="NAD(P)-binding Rossmann-fold domains"/>
    <property type="match status" value="1"/>
</dbReference>
<evidence type="ECO:0000256" key="2">
    <source>
        <dbReference type="ARBA" id="ARBA00023002"/>
    </source>
</evidence>
<evidence type="ECO:0000313" key="4">
    <source>
        <dbReference type="Proteomes" id="UP000319663"/>
    </source>
</evidence>
<comment type="caution">
    <text evidence="3">The sequence shown here is derived from an EMBL/GenBank/DDBJ whole genome shotgun (WGS) entry which is preliminary data.</text>
</comment>
<reference evidence="3 4" key="1">
    <citation type="submission" date="2019-06" db="EMBL/GenBank/DDBJ databases">
        <title>Wine fermentation using esterase from Monascus purpureus.</title>
        <authorList>
            <person name="Geng C."/>
            <person name="Zhang Y."/>
        </authorList>
    </citation>
    <scope>NUCLEOTIDE SEQUENCE [LARGE SCALE GENOMIC DNA]</scope>
    <source>
        <strain evidence="3">HQ1</strain>
    </source>
</reference>
<dbReference type="PANTHER" id="PTHR43157:SF31">
    <property type="entry name" value="PHOSPHATIDYLINOSITOL-GLYCAN BIOSYNTHESIS CLASS F PROTEIN"/>
    <property type="match status" value="1"/>
</dbReference>
<organism evidence="3 4">
    <name type="scientific">Monascus purpureus</name>
    <name type="common">Red mold</name>
    <name type="synonym">Monascus anka</name>
    <dbReference type="NCBI Taxonomy" id="5098"/>
    <lineage>
        <taxon>Eukaryota</taxon>
        <taxon>Fungi</taxon>
        <taxon>Dikarya</taxon>
        <taxon>Ascomycota</taxon>
        <taxon>Pezizomycotina</taxon>
        <taxon>Eurotiomycetes</taxon>
        <taxon>Eurotiomycetidae</taxon>
        <taxon>Eurotiales</taxon>
        <taxon>Aspergillaceae</taxon>
        <taxon>Monascus</taxon>
    </lineage>
</organism>
<comment type="similarity">
    <text evidence="1">Belongs to the short-chain dehydrogenases/reductases (SDR) family.</text>
</comment>
<dbReference type="GO" id="GO:0016491">
    <property type="term" value="F:oxidoreductase activity"/>
    <property type="evidence" value="ECO:0007669"/>
    <property type="project" value="UniProtKB-KW"/>
</dbReference>
<protein>
    <submittedName>
        <fullName evidence="3">Uncharacterized protein</fullName>
    </submittedName>
</protein>
<dbReference type="STRING" id="5098.A0A507QIL5"/>
<sequence length="287" mass="31873">MISSVNPKNGPQAIEKLKNEFGQDTNVEWCPCNVGCLKNIQQVFSGIAEREERLDILILSAGINSSPFELSVDGIERLFGCNWIGQSYIINLLYPLMRKTSKLPNAPAPRIVLEASDMHKMAPADVKFQSLEEINNDKLSPIQLYARSKLAMILGVRYGIHKKIIKANKDNIYVIAVHPGAVMTDMQYQYQEAYPGLFGKILTLINLGISKTPEQGATSALFAAMSPDIEKKDLNGAYIDDWSELASPSEMAMNEELGNNLWDLSESLIKRSVGPNALQNWNQIITA</sequence>
<dbReference type="EMBL" id="VIFY01000226">
    <property type="protein sequence ID" value="TQB68338.1"/>
    <property type="molecule type" value="Genomic_DNA"/>
</dbReference>
<name>A0A507QIL5_MONPU</name>
<dbReference type="InterPro" id="IPR002347">
    <property type="entry name" value="SDR_fam"/>
</dbReference>
<evidence type="ECO:0000313" key="3">
    <source>
        <dbReference type="EMBL" id="TQB68338.1"/>
    </source>
</evidence>
<keyword evidence="4" id="KW-1185">Reference proteome</keyword>
<dbReference type="Proteomes" id="UP000319663">
    <property type="component" value="Unassembled WGS sequence"/>
</dbReference>
<dbReference type="Pfam" id="PF13561">
    <property type="entry name" value="adh_short_C2"/>
    <property type="match status" value="1"/>
</dbReference>